<keyword evidence="3" id="KW-1185">Reference proteome</keyword>
<protein>
    <submittedName>
        <fullName evidence="2">Uncharacterized protein</fullName>
    </submittedName>
</protein>
<dbReference type="Proteomes" id="UP000822688">
    <property type="component" value="Chromosome 1"/>
</dbReference>
<dbReference type="EMBL" id="CM026421">
    <property type="protein sequence ID" value="KAG0591535.1"/>
    <property type="molecule type" value="Genomic_DNA"/>
</dbReference>
<dbReference type="AlphaFoldDB" id="A0A8T0J7N0"/>
<feature type="compositionally biased region" description="Basic and acidic residues" evidence="1">
    <location>
        <begin position="21"/>
        <end position="33"/>
    </location>
</feature>
<sequence>MTSLSHSAVLLSLSTVRKVPRQRDRKNLCHAREPASPAIAPARPLPPQSAPPLMPSALAEGTGPGSGVRSGFFILIATTTSVFRICRRLS</sequence>
<accession>A0A8T0J7N0</accession>
<feature type="region of interest" description="Disordered" evidence="1">
    <location>
        <begin position="21"/>
        <end position="62"/>
    </location>
</feature>
<evidence type="ECO:0000313" key="3">
    <source>
        <dbReference type="Proteomes" id="UP000822688"/>
    </source>
</evidence>
<comment type="caution">
    <text evidence="2">The sequence shown here is derived from an EMBL/GenBank/DDBJ whole genome shotgun (WGS) entry which is preliminary data.</text>
</comment>
<gene>
    <name evidence="2" type="ORF">KC19_1G182000</name>
</gene>
<reference evidence="2" key="1">
    <citation type="submission" date="2020-06" db="EMBL/GenBank/DDBJ databases">
        <title>WGS assembly of Ceratodon purpureus strain R40.</title>
        <authorList>
            <person name="Carey S.B."/>
            <person name="Jenkins J."/>
            <person name="Shu S."/>
            <person name="Lovell J.T."/>
            <person name="Sreedasyam A."/>
            <person name="Maumus F."/>
            <person name="Tiley G.P."/>
            <person name="Fernandez-Pozo N."/>
            <person name="Barry K."/>
            <person name="Chen C."/>
            <person name="Wang M."/>
            <person name="Lipzen A."/>
            <person name="Daum C."/>
            <person name="Saski C.A."/>
            <person name="Payton A.C."/>
            <person name="Mcbreen J.C."/>
            <person name="Conrad R.E."/>
            <person name="Kollar L.M."/>
            <person name="Olsson S."/>
            <person name="Huttunen S."/>
            <person name="Landis J.B."/>
            <person name="Wickett N.J."/>
            <person name="Johnson M.G."/>
            <person name="Rensing S.A."/>
            <person name="Grimwood J."/>
            <person name="Schmutz J."/>
            <person name="Mcdaniel S.F."/>
        </authorList>
    </citation>
    <scope>NUCLEOTIDE SEQUENCE</scope>
    <source>
        <strain evidence="2">R40</strain>
    </source>
</reference>
<feature type="compositionally biased region" description="Pro residues" evidence="1">
    <location>
        <begin position="43"/>
        <end position="54"/>
    </location>
</feature>
<evidence type="ECO:0000313" key="2">
    <source>
        <dbReference type="EMBL" id="KAG0591535.1"/>
    </source>
</evidence>
<proteinExistence type="predicted"/>
<organism evidence="2 3">
    <name type="scientific">Ceratodon purpureus</name>
    <name type="common">Fire moss</name>
    <name type="synonym">Dicranum purpureum</name>
    <dbReference type="NCBI Taxonomy" id="3225"/>
    <lineage>
        <taxon>Eukaryota</taxon>
        <taxon>Viridiplantae</taxon>
        <taxon>Streptophyta</taxon>
        <taxon>Embryophyta</taxon>
        <taxon>Bryophyta</taxon>
        <taxon>Bryophytina</taxon>
        <taxon>Bryopsida</taxon>
        <taxon>Dicranidae</taxon>
        <taxon>Pseudoditrichales</taxon>
        <taxon>Ditrichaceae</taxon>
        <taxon>Ceratodon</taxon>
    </lineage>
</organism>
<name>A0A8T0J7N0_CERPU</name>
<evidence type="ECO:0000256" key="1">
    <source>
        <dbReference type="SAM" id="MobiDB-lite"/>
    </source>
</evidence>